<keyword evidence="2" id="KW-1185">Reference proteome</keyword>
<name>A0A9P7W1Q1_9AGAR</name>
<proteinExistence type="predicted"/>
<sequence length="138" mass="15855">MDELLKSNNPPLPAERIQLKGVIGEGHGFLAGLRERRTQTGAALEALLDEERRVERLIESCKTILCPIRTISDNIVHKIFFIYHFEAVVVREEESLNGQFVPLVLSQVCRDWRATALSTSQLWSFIRLDFDVYRNEEA</sequence>
<feature type="non-terminal residue" evidence="1">
    <location>
        <position position="138"/>
    </location>
</feature>
<evidence type="ECO:0000313" key="2">
    <source>
        <dbReference type="Proteomes" id="UP000812287"/>
    </source>
</evidence>
<protein>
    <recommendedName>
        <fullName evidence="3">F-box domain-containing protein</fullName>
    </recommendedName>
</protein>
<dbReference type="RefSeq" id="XP_043045211.1">
    <property type="nucleotide sequence ID" value="XM_043187766.1"/>
</dbReference>
<accession>A0A9P7W1Q1</accession>
<dbReference type="Proteomes" id="UP000812287">
    <property type="component" value="Unassembled WGS sequence"/>
</dbReference>
<reference evidence="1" key="1">
    <citation type="submission" date="2020-11" db="EMBL/GenBank/DDBJ databases">
        <title>Adaptations for nitrogen fixation in a non-lichenized fungal sporocarp promotes dispersal by wood-feeding termites.</title>
        <authorList>
            <consortium name="DOE Joint Genome Institute"/>
            <person name="Koch R.A."/>
            <person name="Yoon G."/>
            <person name="Arayal U."/>
            <person name="Lail K."/>
            <person name="Amirebrahimi M."/>
            <person name="Labutti K."/>
            <person name="Lipzen A."/>
            <person name="Riley R."/>
            <person name="Barry K."/>
            <person name="Henrissat B."/>
            <person name="Grigoriev I.V."/>
            <person name="Herr J.R."/>
            <person name="Aime M.C."/>
        </authorList>
    </citation>
    <scope>NUCLEOTIDE SEQUENCE</scope>
    <source>
        <strain evidence="1">MCA 3950</strain>
    </source>
</reference>
<gene>
    <name evidence="1" type="ORF">BT62DRAFT_940691</name>
</gene>
<dbReference type="AlphaFoldDB" id="A0A9P7W1Q1"/>
<organism evidence="1 2">
    <name type="scientific">Guyanagaster necrorhizus</name>
    <dbReference type="NCBI Taxonomy" id="856835"/>
    <lineage>
        <taxon>Eukaryota</taxon>
        <taxon>Fungi</taxon>
        <taxon>Dikarya</taxon>
        <taxon>Basidiomycota</taxon>
        <taxon>Agaricomycotina</taxon>
        <taxon>Agaricomycetes</taxon>
        <taxon>Agaricomycetidae</taxon>
        <taxon>Agaricales</taxon>
        <taxon>Marasmiineae</taxon>
        <taxon>Physalacriaceae</taxon>
        <taxon>Guyanagaster</taxon>
    </lineage>
</organism>
<dbReference type="OrthoDB" id="2269034at2759"/>
<evidence type="ECO:0000313" key="1">
    <source>
        <dbReference type="EMBL" id="KAG7451711.1"/>
    </source>
</evidence>
<dbReference type="EMBL" id="MU250524">
    <property type="protein sequence ID" value="KAG7451711.1"/>
    <property type="molecule type" value="Genomic_DNA"/>
</dbReference>
<dbReference type="GeneID" id="66110063"/>
<comment type="caution">
    <text evidence="1">The sequence shown here is derived from an EMBL/GenBank/DDBJ whole genome shotgun (WGS) entry which is preliminary data.</text>
</comment>
<evidence type="ECO:0008006" key="3">
    <source>
        <dbReference type="Google" id="ProtNLM"/>
    </source>
</evidence>